<evidence type="ECO:0000313" key="2">
    <source>
        <dbReference type="EMBL" id="KAF7470620.1"/>
    </source>
</evidence>
<accession>A0A5E4ATT1</accession>
<sequence length="200" mass="23158">MQKVEDRKSRGQWHILEPTTVCLLSVISRPWHIGMNGHGWQGPMSSLSPQCLPQAGLEQRLAHAKQKASQMEKLLPEQVTSEDQREVLRLLCRAHELEVENTELQANSLYWKNLLCQKDFMIQRYHQHRLLCEQVIQEQRQLMQDSGIQVPESLDKQYRLYSQERSEGTLDRLLLLHSVMSGSLQDGSILHISPMPEEPS</sequence>
<dbReference type="EMBL" id="CABDUW010000140">
    <property type="protein sequence ID" value="VTJ60176.1"/>
    <property type="molecule type" value="Genomic_DNA"/>
</dbReference>
<keyword evidence="1" id="KW-0175">Coiled coil</keyword>
<dbReference type="AlphaFoldDB" id="A0A5E4ATT1"/>
<keyword evidence="4" id="KW-1185">Reference proteome</keyword>
<dbReference type="Proteomes" id="UP000662637">
    <property type="component" value="Unassembled WGS sequence"/>
</dbReference>
<reference evidence="2" key="2">
    <citation type="submission" date="2020-08" db="EMBL/GenBank/DDBJ databases">
        <authorList>
            <person name="Shumante A."/>
            <person name="Zimin A.V."/>
            <person name="Puiu D."/>
            <person name="Salzberg S.L."/>
        </authorList>
    </citation>
    <scope>NUCLEOTIDE SEQUENCE</scope>
    <source>
        <strain evidence="2">WC2-LM</strain>
        <tissue evidence="2">Liver</tissue>
    </source>
</reference>
<protein>
    <submittedName>
        <fullName evidence="3">Uncharacterized protein</fullName>
    </submittedName>
</protein>
<proteinExistence type="predicted"/>
<name>A0A5E4ATT1_MARMO</name>
<organism evidence="3 4">
    <name type="scientific">Marmota monax</name>
    <name type="common">Woodchuck</name>
    <dbReference type="NCBI Taxonomy" id="9995"/>
    <lineage>
        <taxon>Eukaryota</taxon>
        <taxon>Metazoa</taxon>
        <taxon>Chordata</taxon>
        <taxon>Craniata</taxon>
        <taxon>Vertebrata</taxon>
        <taxon>Euteleostomi</taxon>
        <taxon>Mammalia</taxon>
        <taxon>Eutheria</taxon>
        <taxon>Euarchontoglires</taxon>
        <taxon>Glires</taxon>
        <taxon>Rodentia</taxon>
        <taxon>Sciuromorpha</taxon>
        <taxon>Sciuridae</taxon>
        <taxon>Xerinae</taxon>
        <taxon>Marmotini</taxon>
        <taxon>Marmota</taxon>
    </lineage>
</organism>
<dbReference type="Proteomes" id="UP000335636">
    <property type="component" value="Unassembled WGS sequence"/>
</dbReference>
<evidence type="ECO:0000313" key="4">
    <source>
        <dbReference type="Proteomes" id="UP000335636"/>
    </source>
</evidence>
<reference evidence="3 4" key="1">
    <citation type="submission" date="2019-04" db="EMBL/GenBank/DDBJ databases">
        <authorList>
            <person name="Alioto T."/>
            <person name="Alioto T."/>
        </authorList>
    </citation>
    <scope>NUCLEOTIDE SEQUENCE [LARGE SCALE GENOMIC DNA]</scope>
</reference>
<dbReference type="EMBL" id="WJEC01007130">
    <property type="protein sequence ID" value="KAF7470620.1"/>
    <property type="molecule type" value="Genomic_DNA"/>
</dbReference>
<evidence type="ECO:0000313" key="3">
    <source>
        <dbReference type="EMBL" id="VTJ60176.1"/>
    </source>
</evidence>
<evidence type="ECO:0000256" key="1">
    <source>
        <dbReference type="SAM" id="Coils"/>
    </source>
</evidence>
<gene>
    <name evidence="2" type="ORF">GHT09_018049</name>
    <name evidence="3" type="ORF">MONAX_5E017742</name>
</gene>
<feature type="coiled-coil region" evidence="1">
    <location>
        <begin position="54"/>
        <end position="107"/>
    </location>
</feature>